<protein>
    <submittedName>
        <fullName evidence="2">Uncharacterized protein</fullName>
    </submittedName>
</protein>
<evidence type="ECO:0000256" key="1">
    <source>
        <dbReference type="SAM" id="MobiDB-lite"/>
    </source>
</evidence>
<feature type="compositionally biased region" description="Acidic residues" evidence="1">
    <location>
        <begin position="79"/>
        <end position="88"/>
    </location>
</feature>
<reference evidence="2" key="1">
    <citation type="submission" date="2021-01" db="UniProtKB">
        <authorList>
            <consortium name="EnsemblMetazoa"/>
        </authorList>
    </citation>
    <scope>IDENTIFICATION</scope>
</reference>
<organism evidence="2 3">
    <name type="scientific">Clytia hemisphaerica</name>
    <dbReference type="NCBI Taxonomy" id="252671"/>
    <lineage>
        <taxon>Eukaryota</taxon>
        <taxon>Metazoa</taxon>
        <taxon>Cnidaria</taxon>
        <taxon>Hydrozoa</taxon>
        <taxon>Hydroidolina</taxon>
        <taxon>Leptothecata</taxon>
        <taxon>Obeliida</taxon>
        <taxon>Clytiidae</taxon>
        <taxon>Clytia</taxon>
    </lineage>
</organism>
<dbReference type="EnsemblMetazoa" id="CLYHEMT003341.1">
    <property type="protein sequence ID" value="CLYHEMP003341.1"/>
    <property type="gene ID" value="CLYHEMG003341"/>
</dbReference>
<evidence type="ECO:0000313" key="3">
    <source>
        <dbReference type="Proteomes" id="UP000594262"/>
    </source>
</evidence>
<dbReference type="Proteomes" id="UP000594262">
    <property type="component" value="Unplaced"/>
</dbReference>
<name>A0A7M5UYI7_9CNID</name>
<accession>A0A7M5UYI7</accession>
<sequence length="256" mass="29874">YRIQREQKKNYKTIMQLLELIAILCILTCIWGQPCDVVRWTGCKGPKPKPNTNTANVLHSKLKGLGMMPSQVRDHAQDYDDEEEEDEDAERKTNQKKILRIFNDIISSRLSKELKERSDDLEDLDVAAKRQEEDEKKNEAHEGDNLFNNVDYDNAVLEENTGTKETNSIQNDDSAISIDFNEVEQILKSLEITLLRKRNVLEEERKSLLEKENEEKQSYDDVMNIINTPMGNLKRLRDDLIQLQELLTRKPKRNTK</sequence>
<proteinExistence type="predicted"/>
<feature type="region of interest" description="Disordered" evidence="1">
    <location>
        <begin position="66"/>
        <end position="93"/>
    </location>
</feature>
<dbReference type="AlphaFoldDB" id="A0A7M5UYI7"/>
<evidence type="ECO:0000313" key="2">
    <source>
        <dbReference type="EnsemblMetazoa" id="CLYHEMP003341.1"/>
    </source>
</evidence>
<keyword evidence="3" id="KW-1185">Reference proteome</keyword>